<reference evidence="2" key="1">
    <citation type="journal article" date="2023" name="Mol. Phylogenet. Evol.">
        <title>Genome-scale phylogeny and comparative genomics of the fungal order Sordariales.</title>
        <authorList>
            <person name="Hensen N."/>
            <person name="Bonometti L."/>
            <person name="Westerberg I."/>
            <person name="Brannstrom I.O."/>
            <person name="Guillou S."/>
            <person name="Cros-Aarteil S."/>
            <person name="Calhoun S."/>
            <person name="Haridas S."/>
            <person name="Kuo A."/>
            <person name="Mondo S."/>
            <person name="Pangilinan J."/>
            <person name="Riley R."/>
            <person name="LaButti K."/>
            <person name="Andreopoulos B."/>
            <person name="Lipzen A."/>
            <person name="Chen C."/>
            <person name="Yan M."/>
            <person name="Daum C."/>
            <person name="Ng V."/>
            <person name="Clum A."/>
            <person name="Steindorff A."/>
            <person name="Ohm R.A."/>
            <person name="Martin F."/>
            <person name="Silar P."/>
            <person name="Natvig D.O."/>
            <person name="Lalanne C."/>
            <person name="Gautier V."/>
            <person name="Ament-Velasquez S.L."/>
            <person name="Kruys A."/>
            <person name="Hutchinson M.I."/>
            <person name="Powell A.J."/>
            <person name="Barry K."/>
            <person name="Miller A.N."/>
            <person name="Grigoriev I.V."/>
            <person name="Debuchy R."/>
            <person name="Gladieux P."/>
            <person name="Hiltunen Thoren M."/>
            <person name="Johannesson H."/>
        </authorList>
    </citation>
    <scope>NUCLEOTIDE SEQUENCE</scope>
    <source>
        <strain evidence="2">CBS 103.79</strain>
    </source>
</reference>
<reference evidence="2" key="2">
    <citation type="submission" date="2023-05" db="EMBL/GenBank/DDBJ databases">
        <authorList>
            <consortium name="Lawrence Berkeley National Laboratory"/>
            <person name="Steindorff A."/>
            <person name="Hensen N."/>
            <person name="Bonometti L."/>
            <person name="Westerberg I."/>
            <person name="Brannstrom I.O."/>
            <person name="Guillou S."/>
            <person name="Cros-Aarteil S."/>
            <person name="Calhoun S."/>
            <person name="Haridas S."/>
            <person name="Kuo A."/>
            <person name="Mondo S."/>
            <person name="Pangilinan J."/>
            <person name="Riley R."/>
            <person name="Labutti K."/>
            <person name="Andreopoulos B."/>
            <person name="Lipzen A."/>
            <person name="Chen C."/>
            <person name="Yanf M."/>
            <person name="Daum C."/>
            <person name="Ng V."/>
            <person name="Clum A."/>
            <person name="Ohm R."/>
            <person name="Martin F."/>
            <person name="Silar P."/>
            <person name="Natvig D."/>
            <person name="Lalanne C."/>
            <person name="Gautier V."/>
            <person name="Ament-Velasquez S.L."/>
            <person name="Kruys A."/>
            <person name="Hutchinson M.I."/>
            <person name="Powell A.J."/>
            <person name="Barry K."/>
            <person name="Miller A.N."/>
            <person name="Grigoriev I.V."/>
            <person name="Debuchy R."/>
            <person name="Gladieux P."/>
            <person name="Thoren M.H."/>
            <person name="Johannesson H."/>
        </authorList>
    </citation>
    <scope>NUCLEOTIDE SEQUENCE</scope>
    <source>
        <strain evidence="2">CBS 103.79</strain>
    </source>
</reference>
<organism evidence="2 3">
    <name type="scientific">Staphylotrichum tortipilum</name>
    <dbReference type="NCBI Taxonomy" id="2831512"/>
    <lineage>
        <taxon>Eukaryota</taxon>
        <taxon>Fungi</taxon>
        <taxon>Dikarya</taxon>
        <taxon>Ascomycota</taxon>
        <taxon>Pezizomycotina</taxon>
        <taxon>Sordariomycetes</taxon>
        <taxon>Sordariomycetidae</taxon>
        <taxon>Sordariales</taxon>
        <taxon>Chaetomiaceae</taxon>
        <taxon>Staphylotrichum</taxon>
    </lineage>
</organism>
<keyword evidence="3" id="KW-1185">Reference proteome</keyword>
<evidence type="ECO:0000313" key="2">
    <source>
        <dbReference type="EMBL" id="KAK3903004.1"/>
    </source>
</evidence>
<proteinExistence type="predicted"/>
<dbReference type="EMBL" id="MU855474">
    <property type="protein sequence ID" value="KAK3903004.1"/>
    <property type="molecule type" value="Genomic_DNA"/>
</dbReference>
<dbReference type="PANTHER" id="PTHR33112">
    <property type="entry name" value="DOMAIN PROTEIN, PUTATIVE-RELATED"/>
    <property type="match status" value="1"/>
</dbReference>
<dbReference type="Pfam" id="PF06985">
    <property type="entry name" value="HET"/>
    <property type="match status" value="1"/>
</dbReference>
<gene>
    <name evidence="2" type="ORF">C8A05DRAFT_15008</name>
</gene>
<protein>
    <submittedName>
        <fullName evidence="2">Heterokaryon incompatibility protein-domain-containing protein</fullName>
    </submittedName>
</protein>
<dbReference type="InterPro" id="IPR010730">
    <property type="entry name" value="HET"/>
</dbReference>
<accession>A0AAN6RUA0</accession>
<comment type="caution">
    <text evidence="2">The sequence shown here is derived from an EMBL/GenBank/DDBJ whole genome shotgun (WGS) entry which is preliminary data.</text>
</comment>
<evidence type="ECO:0000259" key="1">
    <source>
        <dbReference type="Pfam" id="PF06985"/>
    </source>
</evidence>
<evidence type="ECO:0000313" key="3">
    <source>
        <dbReference type="Proteomes" id="UP001303889"/>
    </source>
</evidence>
<sequence>MLSSSPRSLRPLLGSLASTAGDVFGIGPLTNSSSDVSLSVLQGWMTECVSDHNCGCLEGSSGEDVTADPELPTRILEISTSPGPLSLRLIEPRGMRGRYAALSHCWGPPDKQPLRTTKATYAQHLAGIAATELPKTFREATRVARAVGLRYLWIDSLCIIQDDRADWTNEAPRMGPLYGKAALVIAASGATDSTQGCFLPRRCPGPELRIPYPGTEESGQEAHVVLQVTLPYTKGSPIFSPLGKRGWVLQEWLLARRLVHYSAAGMTWTCQRVEDMSEAGIHSSRTWVERDMTWDNVIEHFTIRHLTVVADKTMAVQGLADSMRRNRETDAYHHGMWTADMPQQLLWVGNRTTRPKELENVPTWSWASTDGHCLTLSKRRLPWEPKPATLAMEKGGRELVLGCRSKRCALKKWKELTWQVVKEEAPLSDAYAPLSLTNILRAHFSQKMTYLMLDKETRKTVGVAMLDDEKAAGDHVQDCSVAFLMGEVRGERDTQPALTSVSLVLQEVTSSSKGTYKRLGVGLVVDEAWIRGGTEEIFRIY</sequence>
<dbReference type="AlphaFoldDB" id="A0AAN6RUA0"/>
<name>A0AAN6RUA0_9PEZI</name>
<feature type="domain" description="Heterokaryon incompatibility" evidence="1">
    <location>
        <begin position="99"/>
        <end position="251"/>
    </location>
</feature>
<dbReference type="PANTHER" id="PTHR33112:SF10">
    <property type="entry name" value="TOL"/>
    <property type="match status" value="1"/>
</dbReference>
<dbReference type="Proteomes" id="UP001303889">
    <property type="component" value="Unassembled WGS sequence"/>
</dbReference>